<dbReference type="InterPro" id="IPR040976">
    <property type="entry name" value="Pkinase_fungal"/>
</dbReference>
<protein>
    <recommendedName>
        <fullName evidence="2">Fungal-type protein kinase domain-containing protein</fullName>
    </recommendedName>
</protein>
<evidence type="ECO:0000256" key="1">
    <source>
        <dbReference type="SAM" id="MobiDB-lite"/>
    </source>
</evidence>
<dbReference type="AlphaFoldDB" id="A0A2H3D643"/>
<keyword evidence="4" id="KW-1185">Reference proteome</keyword>
<feature type="region of interest" description="Disordered" evidence="1">
    <location>
        <begin position="724"/>
        <end position="759"/>
    </location>
</feature>
<feature type="compositionally biased region" description="Basic and acidic residues" evidence="1">
    <location>
        <begin position="735"/>
        <end position="745"/>
    </location>
</feature>
<proteinExistence type="predicted"/>
<dbReference type="OrthoDB" id="3260094at2759"/>
<dbReference type="Proteomes" id="UP000217790">
    <property type="component" value="Unassembled WGS sequence"/>
</dbReference>
<reference evidence="4" key="1">
    <citation type="journal article" date="2017" name="Nat. Ecol. Evol.">
        <title>Genome expansion and lineage-specific genetic innovations in the forest pathogenic fungi Armillaria.</title>
        <authorList>
            <person name="Sipos G."/>
            <person name="Prasanna A.N."/>
            <person name="Walter M.C."/>
            <person name="O'Connor E."/>
            <person name="Balint B."/>
            <person name="Krizsan K."/>
            <person name="Kiss B."/>
            <person name="Hess J."/>
            <person name="Varga T."/>
            <person name="Slot J."/>
            <person name="Riley R."/>
            <person name="Boka B."/>
            <person name="Rigling D."/>
            <person name="Barry K."/>
            <person name="Lee J."/>
            <person name="Mihaltcheva S."/>
            <person name="LaButti K."/>
            <person name="Lipzen A."/>
            <person name="Waldron R."/>
            <person name="Moloney N.M."/>
            <person name="Sperisen C."/>
            <person name="Kredics L."/>
            <person name="Vagvoelgyi C."/>
            <person name="Patrignani A."/>
            <person name="Fitzpatrick D."/>
            <person name="Nagy I."/>
            <person name="Doyle S."/>
            <person name="Anderson J.B."/>
            <person name="Grigoriev I.V."/>
            <person name="Gueldener U."/>
            <person name="Muensterkoetter M."/>
            <person name="Nagy L.G."/>
        </authorList>
    </citation>
    <scope>NUCLEOTIDE SEQUENCE [LARGE SCALE GENOMIC DNA]</scope>
    <source>
        <strain evidence="4">Ar21-2</strain>
    </source>
</reference>
<dbReference type="PANTHER" id="PTHR38248:SF2">
    <property type="entry name" value="FUNK1 11"/>
    <property type="match status" value="1"/>
</dbReference>
<gene>
    <name evidence="3" type="ORF">ARMGADRAFT_1083778</name>
</gene>
<sequence length="759" mass="86297">MDEHRDFILDDIRNVPCISLDVFRRSILPQVVSPTQIDEIATRLQATNCLQSNGRWTLFPIDPCMETNENRCFKSLETIAAAVVEEAKSLLKRNPTAVMQTRPTQAALYEGCNGQFISDGHYALCESKGARLVKDEFSPPSRKLCPYERKAALACDRAEIEEHKLKDTWEDENDNNKKILGNAAQMMHLDPCRRFMFGMTIANTTTRLWYFSRARVLVSEPFNFITQYRHLIHYIVSLSFGSTEDLGYDSSITSVAIPLTDGPTRYRIQYDYVIDGETYRTVECLSSFRASRIISPATRVWTVRKLGDEIQQEYALKDFWIPLDKKTESEIQQDIFKRIEEKDPDAKKDPTLYKQYFMDIKACEVVTCTDEKADAIADLLVPYCLYDVTRRPSSSAASIRSTLIFSSTADPVGGHLSGRTEHHSPRVYTGCKHVRVLFSEVGTPLDEVQDQKMLFTGLLHAYRGKGKISDLEYSKVFRSEGPKSDPKTGTPIFMAVEVQFKQYFFKPTQTADDAAVASALASIDRSDPFSDQQTASKPPFLHNFYHDAESLWWIGVHSLFTTEPSGVERDQNSRQIQRGHFNTLFPHYAEGSGVRLDFLSEPVDADIILCLPDQYRRVARALDLIRNILVAAYISAETQKNFPQYDHFAKLFEKASLFEQALDKAVVLAVNDIRPFQLEDRSMHEGAEDNVEWALDRLEEENYADDDAPEDDADSSAEYINSVEYIPPNGAATKKAIEEVDKDESSNEEPASKRRRQDA</sequence>
<accession>A0A2H3D643</accession>
<evidence type="ECO:0000313" key="4">
    <source>
        <dbReference type="Proteomes" id="UP000217790"/>
    </source>
</evidence>
<dbReference type="InParanoid" id="A0A2H3D643"/>
<dbReference type="Pfam" id="PF17667">
    <property type="entry name" value="Pkinase_fungal"/>
    <property type="match status" value="1"/>
</dbReference>
<dbReference type="OMA" id="CMETNEN"/>
<feature type="domain" description="Fungal-type protein kinase" evidence="2">
    <location>
        <begin position="161"/>
        <end position="462"/>
    </location>
</feature>
<evidence type="ECO:0000313" key="3">
    <source>
        <dbReference type="EMBL" id="PBK89234.1"/>
    </source>
</evidence>
<organism evidence="3 4">
    <name type="scientific">Armillaria gallica</name>
    <name type="common">Bulbous honey fungus</name>
    <name type="synonym">Armillaria bulbosa</name>
    <dbReference type="NCBI Taxonomy" id="47427"/>
    <lineage>
        <taxon>Eukaryota</taxon>
        <taxon>Fungi</taxon>
        <taxon>Dikarya</taxon>
        <taxon>Basidiomycota</taxon>
        <taxon>Agaricomycotina</taxon>
        <taxon>Agaricomycetes</taxon>
        <taxon>Agaricomycetidae</taxon>
        <taxon>Agaricales</taxon>
        <taxon>Marasmiineae</taxon>
        <taxon>Physalacriaceae</taxon>
        <taxon>Armillaria</taxon>
    </lineage>
</organism>
<dbReference type="STRING" id="47427.A0A2H3D643"/>
<evidence type="ECO:0000259" key="2">
    <source>
        <dbReference type="Pfam" id="PF17667"/>
    </source>
</evidence>
<dbReference type="PANTHER" id="PTHR38248">
    <property type="entry name" value="FUNK1 6"/>
    <property type="match status" value="1"/>
</dbReference>
<name>A0A2H3D643_ARMGA</name>
<dbReference type="EMBL" id="KZ293669">
    <property type="protein sequence ID" value="PBK89234.1"/>
    <property type="molecule type" value="Genomic_DNA"/>
</dbReference>